<feature type="transmembrane region" description="Helical" evidence="10">
    <location>
        <begin position="748"/>
        <end position="775"/>
    </location>
</feature>
<dbReference type="GO" id="GO:0038039">
    <property type="term" value="C:G protein-coupled receptor heterodimeric complex"/>
    <property type="evidence" value="ECO:0007669"/>
    <property type="project" value="TreeGrafter"/>
</dbReference>
<dbReference type="AlphaFoldDB" id="A0A448Z447"/>
<feature type="transmembrane region" description="Helical" evidence="10">
    <location>
        <begin position="591"/>
        <end position="614"/>
    </location>
</feature>
<evidence type="ECO:0000256" key="8">
    <source>
        <dbReference type="ARBA" id="ARBA00023224"/>
    </source>
</evidence>
<evidence type="ECO:0000256" key="3">
    <source>
        <dbReference type="ARBA" id="ARBA00022989"/>
    </source>
</evidence>
<dbReference type="InterPro" id="IPR017978">
    <property type="entry name" value="GPCR_3_C"/>
</dbReference>
<feature type="transmembrane region" description="Helical" evidence="10">
    <location>
        <begin position="515"/>
        <end position="540"/>
    </location>
</feature>
<evidence type="ECO:0000256" key="5">
    <source>
        <dbReference type="ARBA" id="ARBA00023136"/>
    </source>
</evidence>
<keyword evidence="8" id="KW-0807">Transducer</keyword>
<feature type="transmembrane region" description="Helical" evidence="10">
    <location>
        <begin position="635"/>
        <end position="653"/>
    </location>
</feature>
<dbReference type="EMBL" id="CAACVS010000105">
    <property type="protein sequence ID" value="VEU36846.1"/>
    <property type="molecule type" value="Genomic_DNA"/>
</dbReference>
<evidence type="ECO:0000256" key="6">
    <source>
        <dbReference type="ARBA" id="ARBA00023170"/>
    </source>
</evidence>
<organism evidence="12 13">
    <name type="scientific">Pseudo-nitzschia multistriata</name>
    <dbReference type="NCBI Taxonomy" id="183589"/>
    <lineage>
        <taxon>Eukaryota</taxon>
        <taxon>Sar</taxon>
        <taxon>Stramenopiles</taxon>
        <taxon>Ochrophyta</taxon>
        <taxon>Bacillariophyta</taxon>
        <taxon>Bacillariophyceae</taxon>
        <taxon>Bacillariophycidae</taxon>
        <taxon>Bacillariales</taxon>
        <taxon>Bacillariaceae</taxon>
        <taxon>Pseudo-nitzschia</taxon>
    </lineage>
</organism>
<evidence type="ECO:0000256" key="4">
    <source>
        <dbReference type="ARBA" id="ARBA00023040"/>
    </source>
</evidence>
<protein>
    <recommendedName>
        <fullName evidence="11">G-protein coupled receptors family 3 profile domain-containing protein</fullName>
    </recommendedName>
</protein>
<dbReference type="PRINTS" id="PR00248">
    <property type="entry name" value="GPCRMGR"/>
</dbReference>
<dbReference type="InterPro" id="IPR028082">
    <property type="entry name" value="Peripla_BP_I"/>
</dbReference>
<keyword evidence="2 10" id="KW-0812">Transmembrane</keyword>
<dbReference type="Pfam" id="PF01094">
    <property type="entry name" value="ANF_receptor"/>
    <property type="match status" value="1"/>
</dbReference>
<keyword evidence="5 10" id="KW-0472">Membrane</keyword>
<dbReference type="CDD" id="cd15047">
    <property type="entry name" value="7tmC_GABA-B-like"/>
    <property type="match status" value="1"/>
</dbReference>
<keyword evidence="7" id="KW-0325">Glycoprotein</keyword>
<evidence type="ECO:0000259" key="11">
    <source>
        <dbReference type="PROSITE" id="PS50259"/>
    </source>
</evidence>
<evidence type="ECO:0000256" key="10">
    <source>
        <dbReference type="SAM" id="Phobius"/>
    </source>
</evidence>
<dbReference type="Proteomes" id="UP000291116">
    <property type="component" value="Unassembled WGS sequence"/>
</dbReference>
<dbReference type="GO" id="GO:0004965">
    <property type="term" value="F:G protein-coupled GABA receptor activity"/>
    <property type="evidence" value="ECO:0007669"/>
    <property type="project" value="InterPro"/>
</dbReference>
<feature type="domain" description="G-protein coupled receptors family 3 profile" evidence="11">
    <location>
        <begin position="583"/>
        <end position="773"/>
    </location>
</feature>
<dbReference type="Pfam" id="PF00003">
    <property type="entry name" value="7tm_3"/>
    <property type="match status" value="1"/>
</dbReference>
<keyword evidence="3 10" id="KW-1133">Transmembrane helix</keyword>
<feature type="region of interest" description="Disordered" evidence="9">
    <location>
        <begin position="842"/>
        <end position="877"/>
    </location>
</feature>
<evidence type="ECO:0000256" key="1">
    <source>
        <dbReference type="ARBA" id="ARBA00004141"/>
    </source>
</evidence>
<dbReference type="OrthoDB" id="43432at2759"/>
<gene>
    <name evidence="12" type="ORF">PSNMU_V1.4_AUG-EV-PASAV3_0036190</name>
</gene>
<keyword evidence="13" id="KW-1185">Reference proteome</keyword>
<proteinExistence type="predicted"/>
<evidence type="ECO:0000256" key="2">
    <source>
        <dbReference type="ARBA" id="ARBA00022692"/>
    </source>
</evidence>
<reference evidence="12 13" key="1">
    <citation type="submission" date="2019-01" db="EMBL/GenBank/DDBJ databases">
        <authorList>
            <person name="Ferrante I. M."/>
        </authorList>
    </citation>
    <scope>NUCLEOTIDE SEQUENCE [LARGE SCALE GENOMIC DNA]</scope>
    <source>
        <strain evidence="12 13">B856</strain>
    </source>
</reference>
<dbReference type="PROSITE" id="PS50259">
    <property type="entry name" value="G_PROTEIN_RECEP_F3_4"/>
    <property type="match status" value="1"/>
</dbReference>
<dbReference type="InterPro" id="IPR002455">
    <property type="entry name" value="GPCR3_GABA-B"/>
</dbReference>
<dbReference type="PANTHER" id="PTHR10519">
    <property type="entry name" value="GABA-B RECEPTOR"/>
    <property type="match status" value="1"/>
</dbReference>
<dbReference type="InterPro" id="IPR000337">
    <property type="entry name" value="GPCR_3"/>
</dbReference>
<accession>A0A448Z447</accession>
<dbReference type="PANTHER" id="PTHR10519:SF20">
    <property type="entry name" value="G-PROTEIN COUPLED RECEPTOR 156-RELATED"/>
    <property type="match status" value="1"/>
</dbReference>
<evidence type="ECO:0000256" key="9">
    <source>
        <dbReference type="SAM" id="MobiDB-lite"/>
    </source>
</evidence>
<sequence length="877" mass="97896">MLSSSLGNWEELRRNESANILRRERDQVLDVLQNYINEEDEGPAKNIAFCHLVSLMPFNAIQNQTSDGYNDFAYEASVAIAMAISHLNEGNGILVKEVEGLNERCNIRFTAEFIDTQLDPGITMNRILELTDTSGTRHPSAFLGAFRSAVSGPSSIITGLQGYPQISGASTSALLDDKNQYPKFARTIPSDDGVATSIIQYFSTFLGLEHLAVININDSYGNSFVRGLKVAAAKHAPNMKIAQIPIEENDESIKQAIESLKQTNYRFVFCITFKPWFDVIMEEAARMEAAGDGKYNWMFPDSFSGALSHRKFERGSLLQKAYQGTGMLTSSAKSGSKFQSFSSSMQALKNEEDFQYLKTLIPRFDQTPFFELNSTFMHPINYDYTVFFYDAAILLGLAVCEATGDDLRITGNTLYDQIAKFSSFQGVSGTVALDPNTGTREPNSALYTLTNFVERGGIDEENGMDMVEFETITTDQYSNGTWSSILNYTFNDGTSNRPLGIPSPSTDKNLIESSIRSVMCTLCALTMLLSIGFALWTWYFRKTKVVRASQPFFLLLICLGSFIMGSTIISLQFDHKIADLDGNNIACNAVAWQAFIGFGIVFSSIVCKTHRINIVMRNALRFSRITVTVEDTIKPVLLLTSLNILLLSLMTALNPITYETQIVEADEFDQPLETYSYCSWNNSLRYVIPLAVVNLISVIVAIVEVWKARQIATEFSESQYIFRALIYMVVVFFIGGPIIFIASDNPNALAFVSSGIIFVATCGILLLMFIPKIIYQRKRYLMKKKGTNKNRYSFSLGPSLTDSNALESDYYNTGGEKILTTKTQKELSEEVKMLKRLLKEARGTKKNESERTPCDQFQVVEGENGNSGDDIVESEDI</sequence>
<feature type="transmembrane region" description="Helical" evidence="10">
    <location>
        <begin position="720"/>
        <end position="742"/>
    </location>
</feature>
<evidence type="ECO:0000313" key="13">
    <source>
        <dbReference type="Proteomes" id="UP000291116"/>
    </source>
</evidence>
<dbReference type="InterPro" id="IPR001828">
    <property type="entry name" value="ANF_lig-bd_rcpt"/>
</dbReference>
<feature type="transmembrane region" description="Helical" evidence="10">
    <location>
        <begin position="552"/>
        <end position="571"/>
    </location>
</feature>
<comment type="subcellular location">
    <subcellularLocation>
        <location evidence="1">Membrane</location>
        <topology evidence="1">Multi-pass membrane protein</topology>
    </subcellularLocation>
</comment>
<name>A0A448Z447_9STRA</name>
<evidence type="ECO:0000256" key="7">
    <source>
        <dbReference type="ARBA" id="ARBA00023180"/>
    </source>
</evidence>
<dbReference type="SUPFAM" id="SSF53822">
    <property type="entry name" value="Periplasmic binding protein-like I"/>
    <property type="match status" value="1"/>
</dbReference>
<feature type="transmembrane region" description="Helical" evidence="10">
    <location>
        <begin position="686"/>
        <end position="708"/>
    </location>
</feature>
<keyword evidence="6" id="KW-0675">Receptor</keyword>
<dbReference type="Gene3D" id="3.40.50.2300">
    <property type="match status" value="2"/>
</dbReference>
<keyword evidence="4" id="KW-0297">G-protein coupled receptor</keyword>
<feature type="compositionally biased region" description="Basic and acidic residues" evidence="9">
    <location>
        <begin position="842"/>
        <end position="853"/>
    </location>
</feature>
<evidence type="ECO:0000313" key="12">
    <source>
        <dbReference type="EMBL" id="VEU36846.1"/>
    </source>
</evidence>